<dbReference type="PANTHER" id="PTHR30005">
    <property type="entry name" value="EXOPOLYPHOSPHATASE"/>
    <property type="match status" value="1"/>
</dbReference>
<dbReference type="GO" id="GO:0016462">
    <property type="term" value="F:pyrophosphatase activity"/>
    <property type="evidence" value="ECO:0007669"/>
    <property type="project" value="TreeGrafter"/>
</dbReference>
<name>A7IDJ4_XANP2</name>
<reference evidence="3 4" key="1">
    <citation type="submission" date="2007-07" db="EMBL/GenBank/DDBJ databases">
        <title>Complete sequence of chromosome of Xanthobacter autotrophicus Py2.</title>
        <authorList>
            <consortium name="US DOE Joint Genome Institute"/>
            <person name="Copeland A."/>
            <person name="Lucas S."/>
            <person name="Lapidus A."/>
            <person name="Barry K."/>
            <person name="Glavina del Rio T."/>
            <person name="Hammon N."/>
            <person name="Israni S."/>
            <person name="Dalin E."/>
            <person name="Tice H."/>
            <person name="Pitluck S."/>
            <person name="Sims D."/>
            <person name="Brettin T."/>
            <person name="Bruce D."/>
            <person name="Detter J.C."/>
            <person name="Han C."/>
            <person name="Tapia R."/>
            <person name="Brainard J."/>
            <person name="Schmutz J."/>
            <person name="Larimer F."/>
            <person name="Land M."/>
            <person name="Hauser L."/>
            <person name="Kyrpides N."/>
            <person name="Kim E."/>
            <person name="Ensigns S.A."/>
            <person name="Richardson P."/>
        </authorList>
    </citation>
    <scope>NUCLEOTIDE SEQUENCE [LARGE SCALE GENOMIC DNA]</scope>
    <source>
        <strain evidence="4">ATCC BAA-1158 / Py2</strain>
    </source>
</reference>
<dbReference type="Pfam" id="PF02541">
    <property type="entry name" value="Ppx-GppA"/>
    <property type="match status" value="1"/>
</dbReference>
<dbReference type="InterPro" id="IPR043129">
    <property type="entry name" value="ATPase_NBD"/>
</dbReference>
<dbReference type="Gene3D" id="3.30.420.40">
    <property type="match status" value="1"/>
</dbReference>
<evidence type="ECO:0000259" key="2">
    <source>
        <dbReference type="Pfam" id="PF02541"/>
    </source>
</evidence>
<dbReference type="SUPFAM" id="SSF53067">
    <property type="entry name" value="Actin-like ATPase domain"/>
    <property type="match status" value="2"/>
</dbReference>
<feature type="compositionally biased region" description="Pro residues" evidence="1">
    <location>
        <begin position="74"/>
        <end position="87"/>
    </location>
</feature>
<gene>
    <name evidence="3" type="ordered locus">Xaut_0836</name>
</gene>
<proteinExistence type="predicted"/>
<dbReference type="InterPro" id="IPR050273">
    <property type="entry name" value="GppA/Ppx_hydrolase"/>
</dbReference>
<feature type="compositionally biased region" description="Low complexity" evidence="1">
    <location>
        <begin position="88"/>
        <end position="99"/>
    </location>
</feature>
<evidence type="ECO:0000313" key="3">
    <source>
        <dbReference type="EMBL" id="ABS66087.1"/>
    </source>
</evidence>
<dbReference type="PhylomeDB" id="A7IDJ4"/>
<dbReference type="InterPro" id="IPR003695">
    <property type="entry name" value="Ppx_GppA_N"/>
</dbReference>
<keyword evidence="4" id="KW-1185">Reference proteome</keyword>
<dbReference type="KEGG" id="xau:Xaut_0836"/>
<feature type="region of interest" description="Disordered" evidence="1">
    <location>
        <begin position="1"/>
        <end position="24"/>
    </location>
</feature>
<feature type="domain" description="Ppx/GppA phosphatase N-terminal" evidence="2">
    <location>
        <begin position="123"/>
        <end position="420"/>
    </location>
</feature>
<organism evidence="3 4">
    <name type="scientific">Xanthobacter autotrophicus (strain ATCC BAA-1158 / Py2)</name>
    <dbReference type="NCBI Taxonomy" id="78245"/>
    <lineage>
        <taxon>Bacteria</taxon>
        <taxon>Pseudomonadati</taxon>
        <taxon>Pseudomonadota</taxon>
        <taxon>Alphaproteobacteria</taxon>
        <taxon>Hyphomicrobiales</taxon>
        <taxon>Xanthobacteraceae</taxon>
        <taxon>Xanthobacter</taxon>
    </lineage>
</organism>
<evidence type="ECO:0000313" key="4">
    <source>
        <dbReference type="Proteomes" id="UP000002417"/>
    </source>
</evidence>
<evidence type="ECO:0000256" key="1">
    <source>
        <dbReference type="SAM" id="MobiDB-lite"/>
    </source>
</evidence>
<dbReference type="PANTHER" id="PTHR30005:SF0">
    <property type="entry name" value="RETROGRADE REGULATION PROTEIN 2"/>
    <property type="match status" value="1"/>
</dbReference>
<dbReference type="EMBL" id="CP000781">
    <property type="protein sequence ID" value="ABS66087.1"/>
    <property type="molecule type" value="Genomic_DNA"/>
</dbReference>
<dbReference type="Gene3D" id="3.30.420.150">
    <property type="entry name" value="Exopolyphosphatase. Domain 2"/>
    <property type="match status" value="1"/>
</dbReference>
<dbReference type="HOGENOM" id="CLU_025908_0_0_5"/>
<accession>A7IDJ4</accession>
<feature type="region of interest" description="Disordered" evidence="1">
    <location>
        <begin position="41"/>
        <end position="99"/>
    </location>
</feature>
<dbReference type="AlphaFoldDB" id="A7IDJ4"/>
<dbReference type="CDD" id="cd24054">
    <property type="entry name" value="ASKHA_NBD_AaPPX-GppA_MtPPX2-like"/>
    <property type="match status" value="1"/>
</dbReference>
<dbReference type="Proteomes" id="UP000002417">
    <property type="component" value="Chromosome"/>
</dbReference>
<protein>
    <submittedName>
        <fullName evidence="3">Ppx/GppA phosphatase</fullName>
    </submittedName>
</protein>
<dbReference type="eggNOG" id="COG0248">
    <property type="taxonomic scope" value="Bacteria"/>
</dbReference>
<dbReference type="STRING" id="78245.Xaut_0836"/>
<sequence length="441" mass="46165">MRDETHGPGAGPGQSCRERAVTEAVTDARCGAKGLAGSATVTVDGVAPLDPPSCSDKIASPGKIVSPDPAQPCASPPRTPPDHPVSAPPASASGHPAPSYPSGNASAVYAAIDLGTNNCRLLVARPTARSFRVVDAFSRIVRLGEGLTASGRLCDEAMARAVAALEVCAAKMDLRGVTRARIVATEACRAADNGAEFCARVEERTGLQLEVVDRRTEAGLAATGCAPLVDPTCDGAVLFDIGGGSTEVVWLGRRSAGDDGPPRARIRSWVSLPVGVVSLSERHGGVRVSPDVFHAMVDEVCGMLDGVRQSWGVRAPGRLHLLGTSGTVTTVAGIHLGLDRYDRTRVDGAWLGASHIEEVVERLMCMSFEERVANPCIGAQRADLVLAGCAIMEAVRRVFPTDRLRVADRGLREGMLVQLMRADGAWRRNRPAGTPSGDAHA</sequence>